<evidence type="ECO:0000313" key="2">
    <source>
        <dbReference type="Proteomes" id="UP000076858"/>
    </source>
</evidence>
<dbReference type="AlphaFoldDB" id="A0A164M3R9"/>
<protein>
    <submittedName>
        <fullName evidence="1">Uncharacterized protein</fullName>
    </submittedName>
</protein>
<dbReference type="EMBL" id="LRGB01003101">
    <property type="protein sequence ID" value="KZS04699.1"/>
    <property type="molecule type" value="Genomic_DNA"/>
</dbReference>
<sequence>MCIAPPTTQLVLAAWLAARFASVSNIRQELIKLRFSIQLRTEPGTE</sequence>
<proteinExistence type="predicted"/>
<keyword evidence="2" id="KW-1185">Reference proteome</keyword>
<organism evidence="1 2">
    <name type="scientific">Daphnia magna</name>
    <dbReference type="NCBI Taxonomy" id="35525"/>
    <lineage>
        <taxon>Eukaryota</taxon>
        <taxon>Metazoa</taxon>
        <taxon>Ecdysozoa</taxon>
        <taxon>Arthropoda</taxon>
        <taxon>Crustacea</taxon>
        <taxon>Branchiopoda</taxon>
        <taxon>Diplostraca</taxon>
        <taxon>Cladocera</taxon>
        <taxon>Anomopoda</taxon>
        <taxon>Daphniidae</taxon>
        <taxon>Daphnia</taxon>
    </lineage>
</organism>
<name>A0A164M3R9_9CRUS</name>
<evidence type="ECO:0000313" key="1">
    <source>
        <dbReference type="EMBL" id="KZS04699.1"/>
    </source>
</evidence>
<gene>
    <name evidence="1" type="ORF">APZ42_032334</name>
</gene>
<comment type="caution">
    <text evidence="1">The sequence shown here is derived from an EMBL/GenBank/DDBJ whole genome shotgun (WGS) entry which is preliminary data.</text>
</comment>
<reference evidence="1 2" key="1">
    <citation type="submission" date="2016-03" db="EMBL/GenBank/DDBJ databases">
        <title>EvidentialGene: Evidence-directed Construction of Genes on Genomes.</title>
        <authorList>
            <person name="Gilbert D.G."/>
            <person name="Choi J.-H."/>
            <person name="Mockaitis K."/>
            <person name="Colbourne J."/>
            <person name="Pfrender M."/>
        </authorList>
    </citation>
    <scope>NUCLEOTIDE SEQUENCE [LARGE SCALE GENOMIC DNA]</scope>
    <source>
        <strain evidence="1 2">Xinb3</strain>
        <tissue evidence="1">Complete organism</tissue>
    </source>
</reference>
<accession>A0A164M3R9</accession>
<dbReference type="Proteomes" id="UP000076858">
    <property type="component" value="Unassembled WGS sequence"/>
</dbReference>